<name>A0A134CI73_9FIRM</name>
<dbReference type="Proteomes" id="UP000070160">
    <property type="component" value="Unassembled WGS sequence"/>
</dbReference>
<dbReference type="PATRIC" id="fig|1588748.3.peg.605"/>
<dbReference type="Pfam" id="PF00903">
    <property type="entry name" value="Glyoxalase"/>
    <property type="match status" value="1"/>
</dbReference>
<dbReference type="InterPro" id="IPR004360">
    <property type="entry name" value="Glyas_Fos-R_dOase_dom"/>
</dbReference>
<keyword evidence="4" id="KW-1185">Reference proteome</keyword>
<dbReference type="InterPro" id="IPR018146">
    <property type="entry name" value="Glyoxalase_1_CS"/>
</dbReference>
<gene>
    <name evidence="3" type="ORF">HMPREF3182_00642</name>
</gene>
<dbReference type="PROSITE" id="PS51819">
    <property type="entry name" value="VOC"/>
    <property type="match status" value="1"/>
</dbReference>
<reference evidence="4" key="1">
    <citation type="submission" date="2016-01" db="EMBL/GenBank/DDBJ databases">
        <authorList>
            <person name="Mitreva M."/>
            <person name="Pepin K.H."/>
            <person name="Mihindukulasuriya K.A."/>
            <person name="Fulton R."/>
            <person name="Fronick C."/>
            <person name="O'Laughlin M."/>
            <person name="Miner T."/>
            <person name="Herter B."/>
            <person name="Rosa B.A."/>
            <person name="Cordes M."/>
            <person name="Tomlinson C."/>
            <person name="Wollam A."/>
            <person name="Palsikar V.B."/>
            <person name="Mardis E.R."/>
            <person name="Wilson R.K."/>
        </authorList>
    </citation>
    <scope>NUCLEOTIDE SEQUENCE [LARGE SCALE GENOMIC DNA]</scope>
    <source>
        <strain evidence="4">KA00182</strain>
    </source>
</reference>
<evidence type="ECO:0000259" key="2">
    <source>
        <dbReference type="PROSITE" id="PS51819"/>
    </source>
</evidence>
<accession>A0A134CI73</accession>
<dbReference type="InterPro" id="IPR037523">
    <property type="entry name" value="VOC_core"/>
</dbReference>
<comment type="caution">
    <text evidence="3">The sequence shown here is derived from an EMBL/GenBank/DDBJ whole genome shotgun (WGS) entry which is preliminary data.</text>
</comment>
<dbReference type="InterPro" id="IPR029068">
    <property type="entry name" value="Glyas_Bleomycin-R_OHBP_Dase"/>
</dbReference>
<evidence type="ECO:0000313" key="4">
    <source>
        <dbReference type="Proteomes" id="UP000070160"/>
    </source>
</evidence>
<sequence length="142" mass="16630">MVKEASIIEYNREHCRKEAYKMQFTFRHTNFNVLDLSRSLAFYEKALGLKEIRRIERPDFTIVYIGDGVSSFCLELTWLKARTTPYNLGENEFHTAFAVSDMDNALALHRSMDCVVYENPDMGIYFIVDPDGYWLEIIPEVL</sequence>
<dbReference type="AlphaFoldDB" id="A0A134CI73"/>
<dbReference type="PROSITE" id="PS00934">
    <property type="entry name" value="GLYOXALASE_I_1"/>
    <property type="match status" value="1"/>
</dbReference>
<evidence type="ECO:0000313" key="3">
    <source>
        <dbReference type="EMBL" id="KXB91903.1"/>
    </source>
</evidence>
<dbReference type="PANTHER" id="PTHR10374:SF30">
    <property type="entry name" value="LACTOYLGLUTATHIONE LYASE"/>
    <property type="match status" value="1"/>
</dbReference>
<dbReference type="Gene3D" id="3.10.180.10">
    <property type="entry name" value="2,3-Dihydroxybiphenyl 1,2-Dioxygenase, domain 1"/>
    <property type="match status" value="1"/>
</dbReference>
<organism evidence="3 4">
    <name type="scientific">Megasphaera hutchinsoni</name>
    <dbReference type="NCBI Taxonomy" id="1588748"/>
    <lineage>
        <taxon>Bacteria</taxon>
        <taxon>Bacillati</taxon>
        <taxon>Bacillota</taxon>
        <taxon>Negativicutes</taxon>
        <taxon>Veillonellales</taxon>
        <taxon>Veillonellaceae</taxon>
        <taxon>Megasphaera</taxon>
    </lineage>
</organism>
<feature type="domain" description="VOC" evidence="2">
    <location>
        <begin position="25"/>
        <end position="142"/>
    </location>
</feature>
<dbReference type="GO" id="GO:0046872">
    <property type="term" value="F:metal ion binding"/>
    <property type="evidence" value="ECO:0007669"/>
    <property type="project" value="UniProtKB-KW"/>
</dbReference>
<dbReference type="PANTHER" id="PTHR10374">
    <property type="entry name" value="LACTOYLGLUTATHIONE LYASE GLYOXALASE I"/>
    <property type="match status" value="1"/>
</dbReference>
<evidence type="ECO:0000256" key="1">
    <source>
        <dbReference type="ARBA" id="ARBA00022723"/>
    </source>
</evidence>
<keyword evidence="1" id="KW-0479">Metal-binding</keyword>
<dbReference type="SUPFAM" id="SSF54593">
    <property type="entry name" value="Glyoxalase/Bleomycin resistance protein/Dihydroxybiphenyl dioxygenase"/>
    <property type="match status" value="1"/>
</dbReference>
<dbReference type="STRING" id="1588748.HMPREF3182_00642"/>
<dbReference type="EMBL" id="LSDT01000025">
    <property type="protein sequence ID" value="KXB91903.1"/>
    <property type="molecule type" value="Genomic_DNA"/>
</dbReference>
<protein>
    <submittedName>
        <fullName evidence="3">Glyoxalase family protein</fullName>
    </submittedName>
</protein>
<dbReference type="GO" id="GO:0004462">
    <property type="term" value="F:lactoylglutathione lyase activity"/>
    <property type="evidence" value="ECO:0007669"/>
    <property type="project" value="InterPro"/>
</dbReference>
<proteinExistence type="predicted"/>